<proteinExistence type="predicted"/>
<evidence type="ECO:0000313" key="1">
    <source>
        <dbReference type="EMBL" id="JAP82953.1"/>
    </source>
</evidence>
<dbReference type="EMBL" id="GEDV01005604">
    <property type="protein sequence ID" value="JAP82953.1"/>
    <property type="molecule type" value="Transcribed_RNA"/>
</dbReference>
<name>A0A131YUP2_RHIAP</name>
<protein>
    <recommendedName>
        <fullName evidence="2">Tick transposon</fullName>
    </recommendedName>
</protein>
<accession>A0A131YUP2</accession>
<evidence type="ECO:0008006" key="2">
    <source>
        <dbReference type="Google" id="ProtNLM"/>
    </source>
</evidence>
<dbReference type="AlphaFoldDB" id="A0A131YUP2"/>
<organism evidence="1">
    <name type="scientific">Rhipicephalus appendiculatus</name>
    <name type="common">Brown ear tick</name>
    <dbReference type="NCBI Taxonomy" id="34631"/>
    <lineage>
        <taxon>Eukaryota</taxon>
        <taxon>Metazoa</taxon>
        <taxon>Ecdysozoa</taxon>
        <taxon>Arthropoda</taxon>
        <taxon>Chelicerata</taxon>
        <taxon>Arachnida</taxon>
        <taxon>Acari</taxon>
        <taxon>Parasitiformes</taxon>
        <taxon>Ixodida</taxon>
        <taxon>Ixodoidea</taxon>
        <taxon>Ixodidae</taxon>
        <taxon>Rhipicephalinae</taxon>
        <taxon>Rhipicephalus</taxon>
        <taxon>Rhipicephalus</taxon>
    </lineage>
</organism>
<reference evidence="1" key="1">
    <citation type="journal article" date="2016" name="Ticks Tick Borne Dis.">
        <title>De novo assembly and annotation of the salivary gland transcriptome of Rhipicephalus appendiculatus male and female ticks during blood feeding.</title>
        <authorList>
            <person name="de Castro M.H."/>
            <person name="de Klerk D."/>
            <person name="Pienaar R."/>
            <person name="Latif A.A."/>
            <person name="Rees D.J."/>
            <person name="Mans B.J."/>
        </authorList>
    </citation>
    <scope>NUCLEOTIDE SEQUENCE</scope>
    <source>
        <tissue evidence="1">Salivary glands</tissue>
    </source>
</reference>
<sequence>MHPEIYATNQCKDCQARASLEHILWECQGLIHSNENTASTDSLHARWQVALLSSALDDQLWAVQQAKEAARRQDLLADT</sequence>